<dbReference type="AlphaFoldDB" id="A0AA41BAG9"/>
<protein>
    <submittedName>
        <fullName evidence="1">Uncharacterized protein</fullName>
    </submittedName>
</protein>
<organism evidence="1 2">
    <name type="scientific">Komarekiella delphini-convector SJRDD-AB1</name>
    <dbReference type="NCBI Taxonomy" id="2593771"/>
    <lineage>
        <taxon>Bacteria</taxon>
        <taxon>Bacillati</taxon>
        <taxon>Cyanobacteriota</taxon>
        <taxon>Cyanophyceae</taxon>
        <taxon>Nostocales</taxon>
        <taxon>Nostocaceae</taxon>
        <taxon>Komarekiella</taxon>
        <taxon>Komarekiella delphini-convector</taxon>
    </lineage>
</organism>
<evidence type="ECO:0000313" key="1">
    <source>
        <dbReference type="EMBL" id="MBD6621162.1"/>
    </source>
</evidence>
<reference evidence="1" key="1">
    <citation type="submission" date="2019-07" db="EMBL/GenBank/DDBJ databases">
        <title>Toxilogical consequences of a new and cryptic species of cyanobacteria (Komarekiella delphini-convector) recovered from the epidermis of a bottlenose dolphin and 1500 ft. in the air.</title>
        <authorList>
            <person name="Brown A.O."/>
            <person name="Dvorak P."/>
            <person name="Villanueva C.D."/>
            <person name="Foss A.J."/>
            <person name="Garvey A.D."/>
            <person name="Gibson Q.A."/>
            <person name="Johansen J.R."/>
            <person name="Casamatta D.A."/>
        </authorList>
    </citation>
    <scope>NUCLEOTIDE SEQUENCE</scope>
    <source>
        <strain evidence="1">SJRDD-AB1</strain>
    </source>
</reference>
<comment type="caution">
    <text evidence="1">The sequence shown here is derived from an EMBL/GenBank/DDBJ whole genome shotgun (WGS) entry which is preliminary data.</text>
</comment>
<dbReference type="RefSeq" id="WP_191762483.1">
    <property type="nucleotide sequence ID" value="NZ_VJXY01000124.1"/>
</dbReference>
<proteinExistence type="predicted"/>
<evidence type="ECO:0000313" key="2">
    <source>
        <dbReference type="Proteomes" id="UP001165986"/>
    </source>
</evidence>
<accession>A0AA41BAG9</accession>
<dbReference type="EMBL" id="VJXY01000124">
    <property type="protein sequence ID" value="MBD6621162.1"/>
    <property type="molecule type" value="Genomic_DNA"/>
</dbReference>
<name>A0AA41BAG9_9NOST</name>
<gene>
    <name evidence="1" type="ORF">FNW02_37075</name>
</gene>
<dbReference type="Proteomes" id="UP001165986">
    <property type="component" value="Unassembled WGS sequence"/>
</dbReference>
<sequence length="104" mass="11975">MAQIAQECEKYGFEVLDDGIYHHEVNLGQASCTDGRWRVIRASSEHQQKVPCDSAMDAVWSLSMLQPVSCEDLLDRPFETLTVEKWRRLVEYEPESESRELVTA</sequence>
<keyword evidence="2" id="KW-1185">Reference proteome</keyword>